<sequence length="242" mass="26381">MTPSSDASEIAVVYYRAGYTPADYPTKEQWSTRLLLERSNAIKCPSLALQLAGAKKVQQVLAEPGMLEDFLLRGDGKDRFSARDVDDLRQTFTGLYPMDDSEMGKEAYRLAMEEPEKFVLKPQREGGGNNIYREDIPPFLRQLEETPTAAGEPPKKEGYILMSLIEPPQGLRNLLVKGGSLTANEGEVVSELGVYGIALFSDKDAGCVVNRGAGTLLRTKGRESDEGGVAVGYSVVDSVVLV</sequence>
<protein>
    <submittedName>
        <fullName evidence="1">Uncharacterized protein</fullName>
    </submittedName>
</protein>
<evidence type="ECO:0000313" key="2">
    <source>
        <dbReference type="Proteomes" id="UP001234202"/>
    </source>
</evidence>
<dbReference type="Proteomes" id="UP001234202">
    <property type="component" value="Unassembled WGS sequence"/>
</dbReference>
<reference evidence="1" key="1">
    <citation type="submission" date="2023-04" db="EMBL/GenBank/DDBJ databases">
        <title>Draft Genome sequencing of Naganishia species isolated from polar environments using Oxford Nanopore Technology.</title>
        <authorList>
            <person name="Leo P."/>
            <person name="Venkateswaran K."/>
        </authorList>
    </citation>
    <scope>NUCLEOTIDE SEQUENCE</scope>
    <source>
        <strain evidence="1">DBVPG 5303</strain>
    </source>
</reference>
<comment type="caution">
    <text evidence="1">The sequence shown here is derived from an EMBL/GenBank/DDBJ whole genome shotgun (WGS) entry which is preliminary data.</text>
</comment>
<gene>
    <name evidence="1" type="ORF">QFC24_002735</name>
</gene>
<proteinExistence type="predicted"/>
<organism evidence="1 2">
    <name type="scientific">Naganishia onofrii</name>
    <dbReference type="NCBI Taxonomy" id="1851511"/>
    <lineage>
        <taxon>Eukaryota</taxon>
        <taxon>Fungi</taxon>
        <taxon>Dikarya</taxon>
        <taxon>Basidiomycota</taxon>
        <taxon>Agaricomycotina</taxon>
        <taxon>Tremellomycetes</taxon>
        <taxon>Filobasidiales</taxon>
        <taxon>Filobasidiaceae</taxon>
        <taxon>Naganishia</taxon>
    </lineage>
</organism>
<evidence type="ECO:0000313" key="1">
    <source>
        <dbReference type="EMBL" id="KAJ9125950.1"/>
    </source>
</evidence>
<keyword evidence="2" id="KW-1185">Reference proteome</keyword>
<accession>A0ACC2XPG8</accession>
<name>A0ACC2XPG8_9TREE</name>
<dbReference type="EMBL" id="JASBWV010000007">
    <property type="protein sequence ID" value="KAJ9125950.1"/>
    <property type="molecule type" value="Genomic_DNA"/>
</dbReference>